<feature type="chain" id="PRO_5016307555" evidence="2">
    <location>
        <begin position="26"/>
        <end position="453"/>
    </location>
</feature>
<name>A0A316TL43_9BACT</name>
<gene>
    <name evidence="3" type="ORF">DDZ15_14460</name>
</gene>
<dbReference type="PANTHER" id="PTHR42754">
    <property type="entry name" value="ENDOGLUCANASE"/>
    <property type="match status" value="1"/>
</dbReference>
<dbReference type="AlphaFoldDB" id="A0A316TL43"/>
<dbReference type="EMBL" id="QGGB01000010">
    <property type="protein sequence ID" value="PWN05277.1"/>
    <property type="molecule type" value="Genomic_DNA"/>
</dbReference>
<accession>A0A316TL43</accession>
<evidence type="ECO:0000256" key="1">
    <source>
        <dbReference type="SAM" id="MobiDB-lite"/>
    </source>
</evidence>
<organism evidence="3 4">
    <name type="scientific">Rhodohalobacter mucosus</name>
    <dbReference type="NCBI Taxonomy" id="2079485"/>
    <lineage>
        <taxon>Bacteria</taxon>
        <taxon>Pseudomonadati</taxon>
        <taxon>Balneolota</taxon>
        <taxon>Balneolia</taxon>
        <taxon>Balneolales</taxon>
        <taxon>Balneolaceae</taxon>
        <taxon>Rhodohalobacter</taxon>
    </lineage>
</organism>
<feature type="compositionally biased region" description="Low complexity" evidence="1">
    <location>
        <begin position="428"/>
        <end position="437"/>
    </location>
</feature>
<feature type="region of interest" description="Disordered" evidence="1">
    <location>
        <begin position="428"/>
        <end position="453"/>
    </location>
</feature>
<reference evidence="3 4" key="1">
    <citation type="submission" date="2018-05" db="EMBL/GenBank/DDBJ databases">
        <title>Rhodohalobacter halophilus gen. nov., sp. nov., a moderately halophilic member of the family Balneolaceae.</title>
        <authorList>
            <person name="Liu Z.-W."/>
        </authorList>
    </citation>
    <scope>NUCLEOTIDE SEQUENCE [LARGE SCALE GENOMIC DNA]</scope>
    <source>
        <strain evidence="3 4">8A47</strain>
    </source>
</reference>
<keyword evidence="2" id="KW-0732">Signal</keyword>
<evidence type="ECO:0000256" key="2">
    <source>
        <dbReference type="SAM" id="SignalP"/>
    </source>
</evidence>
<sequence>MNLFLKNFILLLVAAILFWGCDAVSVTNPGDDDDEDTLVASTIIGGSADDTAASVIRTSDEGFLVVGSFTSVNGDFGGLSVGSQDMYAAKLNADGEVAWIRSFGGNNMDGATDVLEDTEGNFVIAGYSASNTGTFSGLSRGNRDIALVKISADGTFIWARTYGGFNDEEATAVAEGPEGGYVITGYTRSIDGNFSFRNNTSSDIFLILTDFNGQPAWFRSYGGTSDDEGTDLTISIQNRIAVTGSFSSTDGTFGNVQPGQTSFFILESELNGALFAVTTYGGSGVDIGNSIISTTDGGFAIAGTSSSNTFHFDSINRGGFDAFIMKLNTARAIEWVSTYGGSGIDRASGLTETADGFYRIAGETTSPDGDIAGLNKGGFDLFLLTADGDGTSLFSVRLGGSNDERATELIELDNGDFALSGFTRSSDGDFSSRSGSDNDALFIFGNPDPESGE</sequence>
<dbReference type="RefSeq" id="WP_109647834.1">
    <property type="nucleotide sequence ID" value="NZ_QGGB01000010.1"/>
</dbReference>
<keyword evidence="4" id="KW-1185">Reference proteome</keyword>
<comment type="caution">
    <text evidence="3">The sequence shown here is derived from an EMBL/GenBank/DDBJ whole genome shotgun (WGS) entry which is preliminary data.</text>
</comment>
<dbReference type="Proteomes" id="UP000245533">
    <property type="component" value="Unassembled WGS sequence"/>
</dbReference>
<feature type="signal peptide" evidence="2">
    <location>
        <begin position="1"/>
        <end position="25"/>
    </location>
</feature>
<evidence type="ECO:0000313" key="3">
    <source>
        <dbReference type="EMBL" id="PWN05277.1"/>
    </source>
</evidence>
<dbReference type="PANTHER" id="PTHR42754:SF1">
    <property type="entry name" value="LIPOPROTEIN"/>
    <property type="match status" value="1"/>
</dbReference>
<dbReference type="OrthoDB" id="9811934at2"/>
<evidence type="ECO:0000313" key="4">
    <source>
        <dbReference type="Proteomes" id="UP000245533"/>
    </source>
</evidence>
<protein>
    <submittedName>
        <fullName evidence="3">Uncharacterized protein</fullName>
    </submittedName>
</protein>
<proteinExistence type="predicted"/>